<keyword evidence="5" id="KW-1185">Reference proteome</keyword>
<dbReference type="RefSeq" id="WP_380599716.1">
    <property type="nucleotide sequence ID" value="NZ_JBHSDU010000003.1"/>
</dbReference>
<dbReference type="Gene3D" id="2.130.10.130">
    <property type="entry name" value="Integrin alpha, N-terminal"/>
    <property type="match status" value="2"/>
</dbReference>
<dbReference type="InterPro" id="IPR013517">
    <property type="entry name" value="FG-GAP"/>
</dbReference>
<dbReference type="EMBL" id="JBHSDU010000003">
    <property type="protein sequence ID" value="MFC4311405.1"/>
    <property type="molecule type" value="Genomic_DNA"/>
</dbReference>
<keyword evidence="1 3" id="KW-0732">Signal</keyword>
<organism evidence="4 5">
    <name type="scientific">Steroidobacter flavus</name>
    <dbReference type="NCBI Taxonomy" id="1842136"/>
    <lineage>
        <taxon>Bacteria</taxon>
        <taxon>Pseudomonadati</taxon>
        <taxon>Pseudomonadota</taxon>
        <taxon>Gammaproteobacteria</taxon>
        <taxon>Steroidobacterales</taxon>
        <taxon>Steroidobacteraceae</taxon>
        <taxon>Steroidobacter</taxon>
    </lineage>
</organism>
<feature type="chain" id="PRO_5047067501" evidence="3">
    <location>
        <begin position="22"/>
        <end position="808"/>
    </location>
</feature>
<sequence>MRAQRGFAAAFVTLCFALPLAGCGGGGGDGGGSGTSTGTSQSPSTGGGTARVDSPAVISAETPPPTALTYGATATFKVTATDPDGDPLPGFEVAYGPAGFSVTQQGDVSWTPNGPLFDRVTDFNWGVRVRGSSSASGLLEGTITVTDATREYPLRRSNPHIPIPYSGLRIADLDGDGNTDLLVGAYQVIYSLSRSGSTYRQSWAYPFEMNNDLHTPTQVQALTSADIDGDHKQEIYISKDGRLMRLDGVKRREAAVVPLRCTALEIADLDGNGSRELVCLSSRVYVLNLDSLAELWSTPAQEFGESMAIGNVDGDAALEIVTAGGFVYDGATHDNQWNYGQKFGRAIDTGDLDGNGIEEIISGGYSPGVVRAYDAVNKSVAWEFTASTIDIAAITVADANGDGHVEAIAGSAGGDPVRAIGYNTATHQPELLWQLDAQEDGVTSIAVGDVDGDGTNEIVWGAGESSDGRDQIVIAGFTPAISVKWQSSAITETLTYLGGAPARIGAGATRLMFLSPHADRADSTRILALTPMTGEVEITADLGVNPRGTQAIAVADYDHDNIDEVFFGSDRFNAYDFAASSIEWQAPGWSTAATAVAVKQADMNNDGYADLIGLNGLGQVEIDDVHAQTQLWRSAGGPGQGINLAISDLDNDGNQEIVVALSNRVVIFGRASTGTAYVERASSGQTAEISDIAVADLDGDSTPEIYVLRTSQLQVLDPTLQEKRQVNLSVGGTALFVEKSAFARKNLLLANNDWRARLVALDPVNGKIVWRSPKMGLVSRNSLYFADVDGDGVDEIVYGAYLGMYHTR</sequence>
<evidence type="ECO:0000313" key="5">
    <source>
        <dbReference type="Proteomes" id="UP001595904"/>
    </source>
</evidence>
<comment type="caution">
    <text evidence="4">The sequence shown here is derived from an EMBL/GenBank/DDBJ whole genome shotgun (WGS) entry which is preliminary data.</text>
</comment>
<dbReference type="PANTHER" id="PTHR46580">
    <property type="entry name" value="SENSOR KINASE-RELATED"/>
    <property type="match status" value="1"/>
</dbReference>
<evidence type="ECO:0000256" key="2">
    <source>
        <dbReference type="SAM" id="MobiDB-lite"/>
    </source>
</evidence>
<dbReference type="Pfam" id="PF01839">
    <property type="entry name" value="FG-GAP"/>
    <property type="match status" value="1"/>
</dbReference>
<feature type="signal peptide" evidence="3">
    <location>
        <begin position="1"/>
        <end position="21"/>
    </location>
</feature>
<dbReference type="Pfam" id="PF13517">
    <property type="entry name" value="FG-GAP_3"/>
    <property type="match status" value="1"/>
</dbReference>
<feature type="region of interest" description="Disordered" evidence="2">
    <location>
        <begin position="28"/>
        <end position="65"/>
    </location>
</feature>
<reference evidence="5" key="1">
    <citation type="journal article" date="2019" name="Int. J. Syst. Evol. Microbiol.">
        <title>The Global Catalogue of Microorganisms (GCM) 10K type strain sequencing project: providing services to taxonomists for standard genome sequencing and annotation.</title>
        <authorList>
            <consortium name="The Broad Institute Genomics Platform"/>
            <consortium name="The Broad Institute Genome Sequencing Center for Infectious Disease"/>
            <person name="Wu L."/>
            <person name="Ma J."/>
        </authorList>
    </citation>
    <scope>NUCLEOTIDE SEQUENCE [LARGE SCALE GENOMIC DNA]</scope>
    <source>
        <strain evidence="5">CGMCC 1.10759</strain>
    </source>
</reference>
<evidence type="ECO:0000256" key="3">
    <source>
        <dbReference type="SAM" id="SignalP"/>
    </source>
</evidence>
<dbReference type="PANTHER" id="PTHR46580:SF4">
    <property type="entry name" value="ATP_GTP-BINDING PROTEIN"/>
    <property type="match status" value="1"/>
</dbReference>
<name>A0ABV8SW45_9GAMM</name>
<protein>
    <submittedName>
        <fullName evidence="4">FG-GAP-like repeat-containing protein</fullName>
    </submittedName>
</protein>
<dbReference type="InterPro" id="IPR028994">
    <property type="entry name" value="Integrin_alpha_N"/>
</dbReference>
<gene>
    <name evidence="4" type="ORF">ACFPN2_20060</name>
</gene>
<evidence type="ECO:0000313" key="4">
    <source>
        <dbReference type="EMBL" id="MFC4311405.1"/>
    </source>
</evidence>
<accession>A0ABV8SW45</accession>
<dbReference type="Proteomes" id="UP001595904">
    <property type="component" value="Unassembled WGS sequence"/>
</dbReference>
<evidence type="ECO:0000256" key="1">
    <source>
        <dbReference type="ARBA" id="ARBA00022729"/>
    </source>
</evidence>
<dbReference type="SUPFAM" id="SSF69318">
    <property type="entry name" value="Integrin alpha N-terminal domain"/>
    <property type="match status" value="2"/>
</dbReference>
<proteinExistence type="predicted"/>